<dbReference type="Proteomes" id="UP000031104">
    <property type="component" value="Chromosome"/>
</dbReference>
<protein>
    <submittedName>
        <fullName evidence="1">Uncharacterized protein</fullName>
    </submittedName>
</protein>
<gene>
    <name evidence="1" type="ORF">SD28_02120</name>
</gene>
<name>A0A0A8E2W1_9GAMM</name>
<accession>A0A0A8E2W1</accession>
<proteinExistence type="predicted"/>
<dbReference type="AlphaFoldDB" id="A0A0A8E2W1"/>
<reference evidence="1 2" key="1">
    <citation type="submission" date="2014-12" db="EMBL/GenBank/DDBJ databases">
        <title>Complete genome sequence of Francisella guanzhouensis strain 08HL01032 isolated from air-conditioning system in China.</title>
        <authorList>
            <person name="Svensson D."/>
            <person name="Ohrman C."/>
            <person name="Backman S."/>
            <person name="Karlsson E."/>
            <person name="Nilsson E."/>
            <person name="Bystrom M."/>
            <person name="Larkeryd A."/>
            <person name="Stenberg P."/>
            <person name="Scholtz H.C."/>
            <person name="Forsman M."/>
            <person name="Sjodin A."/>
        </authorList>
    </citation>
    <scope>NUCLEOTIDE SEQUENCE [LARGE SCALE GENOMIC DNA]</scope>
    <source>
        <strain evidence="1 2">08HL01032</strain>
    </source>
</reference>
<keyword evidence="2" id="KW-1185">Reference proteome</keyword>
<dbReference type="RefSeq" id="WP_039123499.1">
    <property type="nucleotide sequence ID" value="NZ_CP010427.1"/>
</dbReference>
<dbReference type="KEGG" id="fgu:SD28_02120"/>
<dbReference type="HOGENOM" id="CLU_198926_0_0_6"/>
<sequence>MLLVMDIFFLGIEESLGRNNKFVKLNKLLDFSKFNKVLKGVYTQDITNQDRPSYDSLMKRL</sequence>
<organism evidence="1 2">
    <name type="scientific">Allofrancisella guangzhouensis</name>
    <dbReference type="NCBI Taxonomy" id="594679"/>
    <lineage>
        <taxon>Bacteria</taxon>
        <taxon>Pseudomonadati</taxon>
        <taxon>Pseudomonadota</taxon>
        <taxon>Gammaproteobacteria</taxon>
        <taxon>Thiotrichales</taxon>
        <taxon>Francisellaceae</taxon>
        <taxon>Allofrancisella</taxon>
    </lineage>
</organism>
<evidence type="ECO:0000313" key="1">
    <source>
        <dbReference type="EMBL" id="AJC48530.1"/>
    </source>
</evidence>
<dbReference type="EMBL" id="CP010427">
    <property type="protein sequence ID" value="AJC48530.1"/>
    <property type="molecule type" value="Genomic_DNA"/>
</dbReference>
<evidence type="ECO:0000313" key="2">
    <source>
        <dbReference type="Proteomes" id="UP000031104"/>
    </source>
</evidence>